<dbReference type="RefSeq" id="WP_088594365.1">
    <property type="nucleotide sequence ID" value="NZ_CP022022.1"/>
</dbReference>
<protein>
    <submittedName>
        <fullName evidence="2">Uncharacterized protein</fullName>
    </submittedName>
</protein>
<proteinExistence type="predicted"/>
<dbReference type="Proteomes" id="UP000197007">
    <property type="component" value="Chromosome"/>
</dbReference>
<sequence>MKLLLKYMLLGGLLCISFGTNAQDLDIEAMTKDTKFRVSGGVNADAMFFNSSAEKSTFTYMLTGSLNFSFLTFSMPVSYSITNQGNALNYKVPFDFNRFSIAPKYKWIKLYLGDHTLTYSPYTLNGHPFRGVGLELTPKGALKFSTMGGRLLKAVEEDKNIGQAAVFERYGSAMKLNFDKEKYKIEFSSLYAWDVKNSLEHPTDISPKSNYANALKFATTFVKNLSLEVQYALSIIQEKTPHKTEDNSLDYLLSSSKSRAFDARLNYLIGKANVGIVYENIDPTYRTFGAMYFNNDLENISLTFARPFFKDRISIATQLGYQRDNLKEQKNQTSVRLVGSANLNAKVSEKLNVSGSYSNFTSTTNRRLNEFDYINTPNMNPADTLTYRQLSQNGNVNMNYVFGKDKSQNVNFNYSIAGQANEQGGIIGRGQASLVQNYNAAHTISFSSLQMNVNTSANYTQNKVGREITDFYGGSVTIAKKFFENKLNTSLGTLYNRTNDTFGNSVLGIKCNVSYVLLEKHNFSFYGMQMFRHSQQKSAEDITLNINYSYSF</sequence>
<reference evidence="3" key="1">
    <citation type="submission" date="2017-06" db="EMBL/GenBank/DDBJ databases">
        <title>Complete genome sequence of Capnocytophaga sp. KCOM 1579 (=ChDC OS43) isolated from a human refractory periapical abscess lesion.</title>
        <authorList>
            <person name="Kook J.-K."/>
            <person name="Park S.-N."/>
            <person name="Lim Y.K."/>
            <person name="Roh H."/>
        </authorList>
    </citation>
    <scope>NUCLEOTIDE SEQUENCE [LARGE SCALE GENOMIC DNA]</scope>
    <source>
        <strain evidence="3">ChDC OS43</strain>
    </source>
</reference>
<keyword evidence="1" id="KW-0732">Signal</keyword>
<evidence type="ECO:0000313" key="3">
    <source>
        <dbReference type="Proteomes" id="UP000197007"/>
    </source>
</evidence>
<accession>A0A1Z4BQ47</accession>
<dbReference type="KEGG" id="capn:CBG49_09925"/>
<dbReference type="EMBL" id="CP022022">
    <property type="protein sequence ID" value="ASF43360.1"/>
    <property type="molecule type" value="Genomic_DNA"/>
</dbReference>
<organism evidence="2 3">
    <name type="scientific">Capnocytophaga endodontalis</name>
    <dbReference type="NCBI Taxonomy" id="2708117"/>
    <lineage>
        <taxon>Bacteria</taxon>
        <taxon>Pseudomonadati</taxon>
        <taxon>Bacteroidota</taxon>
        <taxon>Flavobacteriia</taxon>
        <taxon>Flavobacteriales</taxon>
        <taxon>Flavobacteriaceae</taxon>
        <taxon>Capnocytophaga</taxon>
    </lineage>
</organism>
<keyword evidence="3" id="KW-1185">Reference proteome</keyword>
<evidence type="ECO:0000313" key="2">
    <source>
        <dbReference type="EMBL" id="ASF43360.1"/>
    </source>
</evidence>
<dbReference type="AlphaFoldDB" id="A0A1Z4BQ47"/>
<name>A0A1Z4BQ47_9FLAO</name>
<feature type="signal peptide" evidence="1">
    <location>
        <begin position="1"/>
        <end position="22"/>
    </location>
</feature>
<evidence type="ECO:0000256" key="1">
    <source>
        <dbReference type="SAM" id="SignalP"/>
    </source>
</evidence>
<dbReference type="SUPFAM" id="SSF56935">
    <property type="entry name" value="Porins"/>
    <property type="match status" value="1"/>
</dbReference>
<gene>
    <name evidence="2" type="ORF">CBG49_09925</name>
</gene>
<feature type="chain" id="PRO_5013255523" evidence="1">
    <location>
        <begin position="23"/>
        <end position="552"/>
    </location>
</feature>